<gene>
    <name evidence="4" type="ORF">SLS58_005080</name>
</gene>
<evidence type="ECO:0000256" key="3">
    <source>
        <dbReference type="SAM" id="Phobius"/>
    </source>
</evidence>
<feature type="transmembrane region" description="Helical" evidence="3">
    <location>
        <begin position="281"/>
        <end position="303"/>
    </location>
</feature>
<feature type="region of interest" description="Disordered" evidence="2">
    <location>
        <begin position="1"/>
        <end position="80"/>
    </location>
</feature>
<feature type="transmembrane region" description="Helical" evidence="3">
    <location>
        <begin position="196"/>
        <end position="213"/>
    </location>
</feature>
<dbReference type="Proteomes" id="UP001521184">
    <property type="component" value="Unassembled WGS sequence"/>
</dbReference>
<keyword evidence="3" id="KW-1133">Transmembrane helix</keyword>
<dbReference type="EMBL" id="JAKEKT020000029">
    <property type="protein sequence ID" value="KAL1643111.1"/>
    <property type="molecule type" value="Genomic_DNA"/>
</dbReference>
<protein>
    <recommendedName>
        <fullName evidence="6">Caleosin domain containing protein</fullName>
    </recommendedName>
</protein>
<dbReference type="PANTHER" id="PTHR31495">
    <property type="entry name" value="PEROXYGENASE 3-RELATED"/>
    <property type="match status" value="1"/>
</dbReference>
<evidence type="ECO:0000256" key="1">
    <source>
        <dbReference type="ARBA" id="ARBA00006765"/>
    </source>
</evidence>
<dbReference type="Pfam" id="PF05042">
    <property type="entry name" value="Caleosin"/>
    <property type="match status" value="1"/>
</dbReference>
<comment type="caution">
    <text evidence="4">The sequence shown here is derived from an EMBL/GenBank/DDBJ whole genome shotgun (WGS) entry which is preliminary data.</text>
</comment>
<feature type="region of interest" description="Disordered" evidence="2">
    <location>
        <begin position="331"/>
        <end position="364"/>
    </location>
</feature>
<dbReference type="InterPro" id="IPR007736">
    <property type="entry name" value="Caleosin-related"/>
</dbReference>
<evidence type="ECO:0000313" key="4">
    <source>
        <dbReference type="EMBL" id="KAL1643111.1"/>
    </source>
</evidence>
<accession>A0ABR3TRS9</accession>
<keyword evidence="5" id="KW-1185">Reference proteome</keyword>
<feature type="compositionally biased region" description="Polar residues" evidence="2">
    <location>
        <begin position="346"/>
        <end position="364"/>
    </location>
</feature>
<proteinExistence type="inferred from homology"/>
<reference evidence="4 5" key="1">
    <citation type="journal article" date="2023" name="Plant Dis.">
        <title>First Report of Diplodia intermedia Causing Canker and Dieback Diseases on Apple Trees in Canada.</title>
        <authorList>
            <person name="Ellouze W."/>
            <person name="Ilyukhin E."/>
            <person name="Sulman M."/>
            <person name="Ali S."/>
        </authorList>
    </citation>
    <scope>NUCLEOTIDE SEQUENCE [LARGE SCALE GENOMIC DNA]</scope>
    <source>
        <strain evidence="4 5">M45-28</strain>
    </source>
</reference>
<evidence type="ECO:0000313" key="5">
    <source>
        <dbReference type="Proteomes" id="UP001521184"/>
    </source>
</evidence>
<organism evidence="4 5">
    <name type="scientific">Diplodia intermedia</name>
    <dbReference type="NCBI Taxonomy" id="856260"/>
    <lineage>
        <taxon>Eukaryota</taxon>
        <taxon>Fungi</taxon>
        <taxon>Dikarya</taxon>
        <taxon>Ascomycota</taxon>
        <taxon>Pezizomycotina</taxon>
        <taxon>Dothideomycetes</taxon>
        <taxon>Dothideomycetes incertae sedis</taxon>
        <taxon>Botryosphaeriales</taxon>
        <taxon>Botryosphaeriaceae</taxon>
        <taxon>Diplodia</taxon>
    </lineage>
</organism>
<dbReference type="PANTHER" id="PTHR31495:SF0">
    <property type="entry name" value="BINDING PROTEIN CALEOSIN, PUTATIVE (AFU_ORTHOLOGUE AFUA_5G13750)-RELATED"/>
    <property type="match status" value="1"/>
</dbReference>
<comment type="similarity">
    <text evidence="1">Belongs to the caleosin family.</text>
</comment>
<name>A0ABR3TRS9_9PEZI</name>
<evidence type="ECO:0000256" key="2">
    <source>
        <dbReference type="SAM" id="MobiDB-lite"/>
    </source>
</evidence>
<keyword evidence="3" id="KW-0812">Transmembrane</keyword>
<feature type="compositionally biased region" description="Basic residues" evidence="2">
    <location>
        <begin position="1"/>
        <end position="12"/>
    </location>
</feature>
<feature type="compositionally biased region" description="Low complexity" evidence="2">
    <location>
        <begin position="54"/>
        <end position="65"/>
    </location>
</feature>
<keyword evidence="3" id="KW-0472">Membrane</keyword>
<sequence length="364" mass="40980">MPKKSHSQKQHQQKQEQQQSQDTKMASPPSPKPTNVDPAAPSSYANVAHLQEGQQHSQQTSQPQHSQHDVPPSPPQSTIDDEKVQQGYELVGRAIEAYPPGKSYATGIDEAPVTLERTPYIPGDHEPLLDPGTARATIAASREAPNGTVDAAWTRKHQDKTVLQQHIHYFDPDQDNVIWPRDTYTGCRKWGWSPPLALAVALIIHGALSYPTVPHFVLPDPFFRIYAERVHRQKHGGSSDTYDNEGRFRPQQFEDIFAKYDDGDKGGLDVWDLVRLWRGQVLLADFFGAIATALEWFATYLLLWPDDGVMRKEDVRRVYDGSIFQHKADEYASKKQKQRSGAGRAKSNNRLQAGAWWSQTAKTA</sequence>
<evidence type="ECO:0008006" key="6">
    <source>
        <dbReference type="Google" id="ProtNLM"/>
    </source>
</evidence>